<dbReference type="Proteomes" id="UP000694700">
    <property type="component" value="Unplaced"/>
</dbReference>
<dbReference type="PANTHER" id="PTHR17224">
    <property type="entry name" value="PEPTIDYL-TRNA HYDROLASE"/>
    <property type="match status" value="1"/>
</dbReference>
<dbReference type="GO" id="GO:0000049">
    <property type="term" value="F:tRNA binding"/>
    <property type="evidence" value="ECO:0007669"/>
    <property type="project" value="UniProtKB-KW"/>
</dbReference>
<keyword evidence="1" id="KW-0820">tRNA-binding</keyword>
<dbReference type="PANTHER" id="PTHR17224:SF1">
    <property type="entry name" value="PEPTIDYL-TRNA HYDROLASE"/>
    <property type="match status" value="1"/>
</dbReference>
<protein>
    <submittedName>
        <fullName evidence="5">Uncharacterized protein</fullName>
    </submittedName>
</protein>
<proteinExistence type="predicted"/>
<feature type="region of interest" description="Disordered" evidence="4">
    <location>
        <begin position="86"/>
        <end position="121"/>
    </location>
</feature>
<accession>A0A8C1XFS8</accession>
<keyword evidence="2" id="KW-0378">Hydrolase</keyword>
<dbReference type="AlphaFoldDB" id="A0A8C1XFS8"/>
<evidence type="ECO:0000256" key="4">
    <source>
        <dbReference type="SAM" id="MobiDB-lite"/>
    </source>
</evidence>
<dbReference type="GO" id="GO:0004045">
    <property type="term" value="F:peptidyl-tRNA hydrolase activity"/>
    <property type="evidence" value="ECO:0007669"/>
    <property type="project" value="InterPro"/>
</dbReference>
<name>A0A8C1XFS8_CYPCA</name>
<dbReference type="Ensembl" id="ENSCCRT00015081864.1">
    <property type="protein sequence ID" value="ENSCCRP00015079267.1"/>
    <property type="gene ID" value="ENSCCRG00015032093.1"/>
</dbReference>
<sequence length="121" mass="13453">GMSVAKAATKYFISPEHILWIHDEFEKTLGKFSIKYDGSGSQYGVRSCVDCHNDMMPQLCVGIGRPLGKTPVDSYVLGRFSQEEQNVLDTASPAEGRRASRKNKARILSTPQDTTEEQKQS</sequence>
<dbReference type="InterPro" id="IPR001328">
    <property type="entry name" value="Pept_tRNA_hydro"/>
</dbReference>
<keyword evidence="3" id="KW-0694">RNA-binding</keyword>
<reference evidence="5" key="1">
    <citation type="submission" date="2025-08" db="UniProtKB">
        <authorList>
            <consortium name="Ensembl"/>
        </authorList>
    </citation>
    <scope>IDENTIFICATION</scope>
</reference>
<organism evidence="5 6">
    <name type="scientific">Cyprinus carpio</name>
    <name type="common">Common carp</name>
    <dbReference type="NCBI Taxonomy" id="7962"/>
    <lineage>
        <taxon>Eukaryota</taxon>
        <taxon>Metazoa</taxon>
        <taxon>Chordata</taxon>
        <taxon>Craniata</taxon>
        <taxon>Vertebrata</taxon>
        <taxon>Euteleostomi</taxon>
        <taxon>Actinopterygii</taxon>
        <taxon>Neopterygii</taxon>
        <taxon>Teleostei</taxon>
        <taxon>Ostariophysi</taxon>
        <taxon>Cypriniformes</taxon>
        <taxon>Cyprinidae</taxon>
        <taxon>Cyprininae</taxon>
        <taxon>Cyprinus</taxon>
    </lineage>
</organism>
<dbReference type="SUPFAM" id="SSF53178">
    <property type="entry name" value="Peptidyl-tRNA hydrolase-like"/>
    <property type="match status" value="1"/>
</dbReference>
<evidence type="ECO:0000256" key="1">
    <source>
        <dbReference type="ARBA" id="ARBA00022555"/>
    </source>
</evidence>
<evidence type="ECO:0000313" key="6">
    <source>
        <dbReference type="Proteomes" id="UP000694700"/>
    </source>
</evidence>
<dbReference type="Pfam" id="PF01195">
    <property type="entry name" value="Pept_tRNA_hydro"/>
    <property type="match status" value="1"/>
</dbReference>
<evidence type="ECO:0000256" key="2">
    <source>
        <dbReference type="ARBA" id="ARBA00022801"/>
    </source>
</evidence>
<evidence type="ECO:0000313" key="5">
    <source>
        <dbReference type="Ensembl" id="ENSCCRP00015079267.1"/>
    </source>
</evidence>
<dbReference type="InterPro" id="IPR036416">
    <property type="entry name" value="Pept_tRNA_hydro_sf"/>
</dbReference>
<dbReference type="Gene3D" id="3.40.50.1470">
    <property type="entry name" value="Peptidyl-tRNA hydrolase"/>
    <property type="match status" value="1"/>
</dbReference>
<evidence type="ECO:0000256" key="3">
    <source>
        <dbReference type="ARBA" id="ARBA00022884"/>
    </source>
</evidence>